<dbReference type="STRING" id="1908236.BEN48_09410"/>
<proteinExistence type="inferred from homology"/>
<dbReference type="GO" id="GO:0006793">
    <property type="term" value="P:phosphorus metabolic process"/>
    <property type="evidence" value="ECO:0007669"/>
    <property type="project" value="UniProtKB-ARBA"/>
</dbReference>
<dbReference type="SUPFAM" id="SSF46565">
    <property type="entry name" value="Chaperone J-domain"/>
    <property type="match status" value="1"/>
</dbReference>
<comment type="caution">
    <text evidence="9">The sequence shown here is derived from an EMBL/GenBank/DDBJ whole genome shotgun (WGS) entry which is preliminary data.</text>
</comment>
<dbReference type="CDD" id="cd09174">
    <property type="entry name" value="PLDc_Nuc_like_unchar2"/>
    <property type="match status" value="1"/>
</dbReference>
<accession>A0A1G1TCJ2</accession>
<evidence type="ECO:0000256" key="3">
    <source>
        <dbReference type="ARBA" id="ARBA00012027"/>
    </source>
</evidence>
<dbReference type="PROSITE" id="PS50035">
    <property type="entry name" value="PLD"/>
    <property type="match status" value="1"/>
</dbReference>
<dbReference type="Pfam" id="PF13091">
    <property type="entry name" value="PLDc_2"/>
    <property type="match status" value="1"/>
</dbReference>
<dbReference type="AlphaFoldDB" id="A0A1G1TCJ2"/>
<keyword evidence="6" id="KW-0443">Lipid metabolism</keyword>
<evidence type="ECO:0000313" key="9">
    <source>
        <dbReference type="EMBL" id="OGX88583.1"/>
    </source>
</evidence>
<dbReference type="SUPFAM" id="SSF56024">
    <property type="entry name" value="Phospholipase D/nuclease"/>
    <property type="match status" value="1"/>
</dbReference>
<evidence type="ECO:0000256" key="5">
    <source>
        <dbReference type="ARBA" id="ARBA00022963"/>
    </source>
</evidence>
<dbReference type="GO" id="GO:0016042">
    <property type="term" value="P:lipid catabolic process"/>
    <property type="evidence" value="ECO:0007669"/>
    <property type="project" value="UniProtKB-KW"/>
</dbReference>
<keyword evidence="4" id="KW-0378">Hydrolase</keyword>
<reference evidence="9 10" key="1">
    <citation type="submission" date="2016-08" db="EMBL/GenBank/DDBJ databases">
        <title>Hymenobacter coccineus sp. nov., Hymenobacter lapidarius sp. nov. and Hymenobacter glacialis sp. nov., isolated from Antarctic soil.</title>
        <authorList>
            <person name="Sedlacek I."/>
            <person name="Kralova S."/>
            <person name="Kyrova K."/>
            <person name="Maslanova I."/>
            <person name="Stankova E."/>
            <person name="Vrbovska V."/>
            <person name="Nemec M."/>
            <person name="Bartak M."/>
            <person name="Svec P."/>
            <person name="Busse H.-J."/>
            <person name="Pantucek R."/>
        </authorList>
    </citation>
    <scope>NUCLEOTIDE SEQUENCE [LARGE SCALE GENOMIC DNA]</scope>
    <source>
        <strain evidence="9 10">CCM 8648</strain>
    </source>
</reference>
<comment type="catalytic activity">
    <reaction evidence="1">
        <text>a 1,2-diacyl-sn-glycero-3-phosphocholine + H2O = a 1,2-diacyl-sn-glycero-3-phosphate + choline + H(+)</text>
        <dbReference type="Rhea" id="RHEA:14445"/>
        <dbReference type="ChEBI" id="CHEBI:15354"/>
        <dbReference type="ChEBI" id="CHEBI:15377"/>
        <dbReference type="ChEBI" id="CHEBI:15378"/>
        <dbReference type="ChEBI" id="CHEBI:57643"/>
        <dbReference type="ChEBI" id="CHEBI:58608"/>
        <dbReference type="EC" id="3.1.4.4"/>
    </reaction>
</comment>
<name>A0A1G1TCJ2_9BACT</name>
<protein>
    <recommendedName>
        <fullName evidence="3">phospholipase D</fullName>
        <ecNumber evidence="3">3.1.4.4</ecNumber>
    </recommendedName>
</protein>
<dbReference type="Gene3D" id="3.30.870.10">
    <property type="entry name" value="Endonuclease Chain A"/>
    <property type="match status" value="1"/>
</dbReference>
<evidence type="ECO:0000256" key="7">
    <source>
        <dbReference type="SAM" id="Coils"/>
    </source>
</evidence>
<evidence type="ECO:0000259" key="8">
    <source>
        <dbReference type="PROSITE" id="PS50035"/>
    </source>
</evidence>
<evidence type="ECO:0000256" key="6">
    <source>
        <dbReference type="ARBA" id="ARBA00023098"/>
    </source>
</evidence>
<dbReference type="InterPro" id="IPR025202">
    <property type="entry name" value="PLD-like_dom"/>
</dbReference>
<dbReference type="EC" id="3.1.4.4" evidence="3"/>
<keyword evidence="5" id="KW-0442">Lipid degradation</keyword>
<sequence>MLSVNNSITTEAFFTGIKPKLLAEIGLARQSLTAAVAWFTDRDLLAALVKQQKAGITVTLALTHDSINEALDFTALTAAGGRVFHIEGALMHNKFCVLDGRDVITGSYNWTYRAAHENYENIVLTSGDYDLAYRYLAEFARITGQSAASAATNPGAGPDLAKIVRRLHAIRSLVQLDEPEDTLRQARRLHLEWPDPLAGQLLAQLEAGHYAAALTGLEAFLQLQARLTIYEDPLLAALRLEVRDLQYRLVAVEAEIAESEHLLSQYNHEFARQVGALTEEILRLKQAYAHHQRQQSPFAETEYEEARRRYDDFRQEYAAEARKTVLPLDADDQQMLRKLYRHCATLCHPDKVAEHLRPQAEAAFKRLQVLHDRQDLAQLQALAAELAQGIFDPAAAPDTITADRAALQARRDYLARQLAQALANLAVLHTNPTYQQVSTVPDLTHHFQELHAELTQELARWQQLVPADAPATS</sequence>
<evidence type="ECO:0000256" key="1">
    <source>
        <dbReference type="ARBA" id="ARBA00000798"/>
    </source>
</evidence>
<dbReference type="Proteomes" id="UP000177791">
    <property type="component" value="Unassembled WGS sequence"/>
</dbReference>
<keyword evidence="10" id="KW-1185">Reference proteome</keyword>
<evidence type="ECO:0000256" key="2">
    <source>
        <dbReference type="ARBA" id="ARBA00008664"/>
    </source>
</evidence>
<dbReference type="InterPro" id="IPR036869">
    <property type="entry name" value="J_dom_sf"/>
</dbReference>
<evidence type="ECO:0000313" key="10">
    <source>
        <dbReference type="Proteomes" id="UP000177791"/>
    </source>
</evidence>
<comment type="similarity">
    <text evidence="2">Belongs to the phospholipase D family.</text>
</comment>
<organism evidence="9 10">
    <name type="scientific">Hymenobacter glacialis</name>
    <dbReference type="NCBI Taxonomy" id="1908236"/>
    <lineage>
        <taxon>Bacteria</taxon>
        <taxon>Pseudomonadati</taxon>
        <taxon>Bacteroidota</taxon>
        <taxon>Cytophagia</taxon>
        <taxon>Cytophagales</taxon>
        <taxon>Hymenobacteraceae</taxon>
        <taxon>Hymenobacter</taxon>
    </lineage>
</organism>
<dbReference type="GO" id="GO:0004630">
    <property type="term" value="F:phospholipase D activity"/>
    <property type="evidence" value="ECO:0007669"/>
    <property type="project" value="UniProtKB-EC"/>
</dbReference>
<dbReference type="PANTHER" id="PTHR43856">
    <property type="entry name" value="CARDIOLIPIN HYDROLASE"/>
    <property type="match status" value="1"/>
</dbReference>
<keyword evidence="7" id="KW-0175">Coiled coil</keyword>
<feature type="domain" description="PLD phosphodiesterase" evidence="8">
    <location>
        <begin position="87"/>
        <end position="114"/>
    </location>
</feature>
<feature type="coiled-coil region" evidence="7">
    <location>
        <begin position="235"/>
        <end position="269"/>
    </location>
</feature>
<evidence type="ECO:0000256" key="4">
    <source>
        <dbReference type="ARBA" id="ARBA00022801"/>
    </source>
</evidence>
<dbReference type="InterPro" id="IPR051406">
    <property type="entry name" value="PLD_domain"/>
</dbReference>
<gene>
    <name evidence="9" type="ORF">BEN48_09410</name>
</gene>
<dbReference type="InterPro" id="IPR001736">
    <property type="entry name" value="PLipase_D/transphosphatidylase"/>
</dbReference>
<dbReference type="EMBL" id="MDZC01000015">
    <property type="protein sequence ID" value="OGX88583.1"/>
    <property type="molecule type" value="Genomic_DNA"/>
</dbReference>
<dbReference type="PANTHER" id="PTHR43856:SF1">
    <property type="entry name" value="MITOCHONDRIAL CARDIOLIPIN HYDROLASE"/>
    <property type="match status" value="1"/>
</dbReference>
<dbReference type="GO" id="GO:0016891">
    <property type="term" value="F:RNA endonuclease activity producing 5'-phosphomonoesters, hydrolytic mechanism"/>
    <property type="evidence" value="ECO:0007669"/>
    <property type="project" value="TreeGrafter"/>
</dbReference>